<protein>
    <submittedName>
        <fullName evidence="4">Dimethylhistidine N-methyltransferase</fullName>
    </submittedName>
</protein>
<organism evidence="4 5">
    <name type="scientific">Aquimarina amphilecti</name>
    <dbReference type="NCBI Taxonomy" id="1038014"/>
    <lineage>
        <taxon>Bacteria</taxon>
        <taxon>Pseudomonadati</taxon>
        <taxon>Bacteroidota</taxon>
        <taxon>Flavobacteriia</taxon>
        <taxon>Flavobacteriales</taxon>
        <taxon>Flavobacteriaceae</taxon>
        <taxon>Aquimarina</taxon>
    </lineage>
</organism>
<keyword evidence="1 4" id="KW-0489">Methyltransferase</keyword>
<keyword evidence="5" id="KW-1185">Reference proteome</keyword>
<dbReference type="Pfam" id="PF10017">
    <property type="entry name" value="Methyltransf_33"/>
    <property type="match status" value="1"/>
</dbReference>
<evidence type="ECO:0000256" key="2">
    <source>
        <dbReference type="ARBA" id="ARBA00022679"/>
    </source>
</evidence>
<proteinExistence type="predicted"/>
<dbReference type="OrthoDB" id="5289726at2"/>
<dbReference type="PANTHER" id="PTHR43397">
    <property type="entry name" value="ERGOTHIONEINE BIOSYNTHESIS PROTEIN 1"/>
    <property type="match status" value="1"/>
</dbReference>
<keyword evidence="2 4" id="KW-0808">Transferase</keyword>
<evidence type="ECO:0000313" key="4">
    <source>
        <dbReference type="EMBL" id="SEL15634.1"/>
    </source>
</evidence>
<dbReference type="Proteomes" id="UP000198521">
    <property type="component" value="Unassembled WGS sequence"/>
</dbReference>
<dbReference type="PANTHER" id="PTHR43397:SF1">
    <property type="entry name" value="ERGOTHIONEINE BIOSYNTHESIS PROTEIN 1"/>
    <property type="match status" value="1"/>
</dbReference>
<evidence type="ECO:0000313" key="5">
    <source>
        <dbReference type="Proteomes" id="UP000198521"/>
    </source>
</evidence>
<dbReference type="GO" id="GO:0032259">
    <property type="term" value="P:methylation"/>
    <property type="evidence" value="ECO:0007669"/>
    <property type="project" value="UniProtKB-KW"/>
</dbReference>
<dbReference type="RefSeq" id="WP_091407751.1">
    <property type="nucleotide sequence ID" value="NZ_FOAB01000003.1"/>
</dbReference>
<evidence type="ECO:0000256" key="1">
    <source>
        <dbReference type="ARBA" id="ARBA00022603"/>
    </source>
</evidence>
<dbReference type="PIRSF" id="PIRSF018005">
    <property type="entry name" value="UCP018005"/>
    <property type="match status" value="1"/>
</dbReference>
<dbReference type="InterPro" id="IPR019257">
    <property type="entry name" value="MeTrfase_dom"/>
</dbReference>
<evidence type="ECO:0000259" key="3">
    <source>
        <dbReference type="Pfam" id="PF10017"/>
    </source>
</evidence>
<dbReference type="InterPro" id="IPR051128">
    <property type="entry name" value="EgtD_Methyltrsf_superfamily"/>
</dbReference>
<sequence>MSSKNLDVLVCAFGKEVHEGLTSFPKYLSSKFFYDELGDKLFQQIMDLPEYYLTNAEYDIFQLHKTDILKSFDADKEGFDLVELGAGDGKKTKVLLRELLKEEHPVTYHPIDISKHAIDGLVENLNQELSKLDVEGQIGEYFEVLDRLKHISDRKKVIMVLGSNIGNLLHPRAIQFLKKLNTVMHSDDLIFMGFDQKKHPQKVLDAYNDKSGVTAAFNKNVLARINKELGGNFDLEAFIHWEVYDPESGTAKSYLVSTKKQTVDIDCLSIQVHFEAWESIHTEISQKYDDDTVKWLAKESGLEISESFTDENKYYKNYVFKKTE</sequence>
<accession>A0A1H7MWP9</accession>
<reference evidence="5" key="1">
    <citation type="submission" date="2016-10" db="EMBL/GenBank/DDBJ databases">
        <authorList>
            <person name="Varghese N."/>
            <person name="Submissions S."/>
        </authorList>
    </citation>
    <scope>NUCLEOTIDE SEQUENCE [LARGE SCALE GENOMIC DNA]</scope>
    <source>
        <strain evidence="5">DSM 25232 / NCIMB 14723 / 92V</strain>
    </source>
</reference>
<dbReference type="EMBL" id="FOAB01000003">
    <property type="protein sequence ID" value="SEL15634.1"/>
    <property type="molecule type" value="Genomic_DNA"/>
</dbReference>
<dbReference type="Gene3D" id="3.40.50.150">
    <property type="entry name" value="Vaccinia Virus protein VP39"/>
    <property type="match status" value="1"/>
</dbReference>
<dbReference type="GO" id="GO:0008168">
    <property type="term" value="F:methyltransferase activity"/>
    <property type="evidence" value="ECO:0007669"/>
    <property type="project" value="UniProtKB-KW"/>
</dbReference>
<gene>
    <name evidence="4" type="ORF">SAMN04487910_1885</name>
</gene>
<dbReference type="AlphaFoldDB" id="A0A1H7MWP9"/>
<name>A0A1H7MWP9_AQUAM</name>
<dbReference type="SUPFAM" id="SSF53335">
    <property type="entry name" value="S-adenosyl-L-methionine-dependent methyltransferases"/>
    <property type="match status" value="1"/>
</dbReference>
<dbReference type="InterPro" id="IPR017804">
    <property type="entry name" value="MeTrfase_EgtD-like"/>
</dbReference>
<dbReference type="InterPro" id="IPR029063">
    <property type="entry name" value="SAM-dependent_MTases_sf"/>
</dbReference>
<dbReference type="STRING" id="1038014.SAMN04487910_1885"/>
<feature type="domain" description="Histidine-specific methyltransferase SAM-dependent" evidence="3">
    <location>
        <begin position="14"/>
        <end position="321"/>
    </location>
</feature>